<dbReference type="RefSeq" id="WP_140990979.1">
    <property type="nucleotide sequence ID" value="NZ_VHIQ01000006.1"/>
</dbReference>
<sequence length="103" mass="11722">MIKILNVSAVVGKVDDHLIPCMWKKSFGLECFGCGMQRSMVLLFQGEFSAAFKMYPAIYTLILLFGTLLLHLKFNFKHGHKIILALFVTNIIIIITNYILKIT</sequence>
<keyword evidence="1" id="KW-0472">Membrane</keyword>
<accession>A0A506PFY2</accession>
<evidence type="ECO:0000313" key="3">
    <source>
        <dbReference type="Proteomes" id="UP000317332"/>
    </source>
</evidence>
<name>A0A506PFY2_9FLAO</name>
<organism evidence="2 3">
    <name type="scientific">Paucihalobacter ruber</name>
    <dbReference type="NCBI Taxonomy" id="2567861"/>
    <lineage>
        <taxon>Bacteria</taxon>
        <taxon>Pseudomonadati</taxon>
        <taxon>Bacteroidota</taxon>
        <taxon>Flavobacteriia</taxon>
        <taxon>Flavobacteriales</taxon>
        <taxon>Flavobacteriaceae</taxon>
        <taxon>Paucihalobacter</taxon>
    </lineage>
</organism>
<dbReference type="Pfam" id="PF10825">
    <property type="entry name" value="DUF2752"/>
    <property type="match status" value="1"/>
</dbReference>
<feature type="transmembrane region" description="Helical" evidence="1">
    <location>
        <begin position="50"/>
        <end position="70"/>
    </location>
</feature>
<dbReference type="EMBL" id="VHIQ01000006">
    <property type="protein sequence ID" value="TPV32484.1"/>
    <property type="molecule type" value="Genomic_DNA"/>
</dbReference>
<keyword evidence="3" id="KW-1185">Reference proteome</keyword>
<dbReference type="OrthoDB" id="9815897at2"/>
<dbReference type="InterPro" id="IPR021215">
    <property type="entry name" value="DUF2752"/>
</dbReference>
<proteinExistence type="predicted"/>
<feature type="transmembrane region" description="Helical" evidence="1">
    <location>
        <begin position="82"/>
        <end position="100"/>
    </location>
</feature>
<dbReference type="Proteomes" id="UP000317332">
    <property type="component" value="Unassembled WGS sequence"/>
</dbReference>
<keyword evidence="1" id="KW-0812">Transmembrane</keyword>
<reference evidence="2 3" key="1">
    <citation type="submission" date="2019-06" db="EMBL/GenBank/DDBJ databases">
        <title>Flavobacteriaceae Paucihalobacterium erythroidium CWB-1, complete genome.</title>
        <authorList>
            <person name="Wu S."/>
        </authorList>
    </citation>
    <scope>NUCLEOTIDE SEQUENCE [LARGE SCALE GENOMIC DNA]</scope>
    <source>
        <strain evidence="2 3">CWB-1</strain>
    </source>
</reference>
<comment type="caution">
    <text evidence="2">The sequence shown here is derived from an EMBL/GenBank/DDBJ whole genome shotgun (WGS) entry which is preliminary data.</text>
</comment>
<gene>
    <name evidence="2" type="ORF">FJ651_13055</name>
</gene>
<evidence type="ECO:0000256" key="1">
    <source>
        <dbReference type="SAM" id="Phobius"/>
    </source>
</evidence>
<protein>
    <submittedName>
        <fullName evidence="2">DUF2752 domain-containing protein</fullName>
    </submittedName>
</protein>
<evidence type="ECO:0000313" key="2">
    <source>
        <dbReference type="EMBL" id="TPV32484.1"/>
    </source>
</evidence>
<dbReference type="AlphaFoldDB" id="A0A506PFY2"/>
<keyword evidence="1" id="KW-1133">Transmembrane helix</keyword>